<protein>
    <recommendedName>
        <fullName evidence="6">Efflux transporter periplasmic adaptor subunit</fullName>
    </recommendedName>
</protein>
<dbReference type="InterPro" id="IPR058627">
    <property type="entry name" value="MdtA-like_C"/>
</dbReference>
<organism evidence="4 5">
    <name type="scientific">Pseudomonas frederiksbergensis</name>
    <dbReference type="NCBI Taxonomy" id="104087"/>
    <lineage>
        <taxon>Bacteria</taxon>
        <taxon>Pseudomonadati</taxon>
        <taxon>Pseudomonadota</taxon>
        <taxon>Gammaproteobacteria</taxon>
        <taxon>Pseudomonadales</taxon>
        <taxon>Pseudomonadaceae</taxon>
        <taxon>Pseudomonas</taxon>
    </lineage>
</organism>
<feature type="domain" description="Multidrug resistance protein MdtA-like C-terminal permuted SH3" evidence="2">
    <location>
        <begin position="268"/>
        <end position="323"/>
    </location>
</feature>
<dbReference type="PANTHER" id="PTHR30469:SF20">
    <property type="entry name" value="EFFLUX RND TRANSPORTER PERIPLASMIC ADAPTOR SUBUNIT"/>
    <property type="match status" value="1"/>
</dbReference>
<dbReference type="Pfam" id="PF25967">
    <property type="entry name" value="RND-MFP_C"/>
    <property type="match status" value="1"/>
</dbReference>
<dbReference type="Gene3D" id="2.40.50.100">
    <property type="match status" value="1"/>
</dbReference>
<dbReference type="GO" id="GO:0015562">
    <property type="term" value="F:efflux transmembrane transporter activity"/>
    <property type="evidence" value="ECO:0007669"/>
    <property type="project" value="TreeGrafter"/>
</dbReference>
<dbReference type="GO" id="GO:1990281">
    <property type="term" value="C:efflux pump complex"/>
    <property type="evidence" value="ECO:0007669"/>
    <property type="project" value="TreeGrafter"/>
</dbReference>
<accession>A0A1J0ETW9</accession>
<evidence type="ECO:0000256" key="1">
    <source>
        <dbReference type="ARBA" id="ARBA00009477"/>
    </source>
</evidence>
<dbReference type="AlphaFoldDB" id="A0A1J0ETW9"/>
<gene>
    <name evidence="4" type="ORF">BLL42_28145</name>
</gene>
<dbReference type="Pfam" id="PF25973">
    <property type="entry name" value="BSH_CzcB"/>
    <property type="match status" value="1"/>
</dbReference>
<reference evidence="5" key="1">
    <citation type="submission" date="2016-10" db="EMBL/GenBank/DDBJ databases">
        <title>Pseudomonas frederiksbergensis ERGS4:02 complete genome.</title>
        <authorList>
            <person name="Kumar R."/>
            <person name="Acharya V."/>
            <person name="Singh D."/>
        </authorList>
    </citation>
    <scope>NUCLEOTIDE SEQUENCE [LARGE SCALE GENOMIC DNA]</scope>
    <source>
        <strain evidence="5">ERGS4:02</strain>
        <plasmid evidence="5">Plasmid unnamed1</plasmid>
    </source>
</reference>
<dbReference type="PANTHER" id="PTHR30469">
    <property type="entry name" value="MULTIDRUG RESISTANCE PROTEIN MDTA"/>
    <property type="match status" value="1"/>
</dbReference>
<dbReference type="SUPFAM" id="SSF111369">
    <property type="entry name" value="HlyD-like secretion proteins"/>
    <property type="match status" value="1"/>
</dbReference>
<feature type="domain" description="CzcB-like barrel-sandwich hybrid" evidence="3">
    <location>
        <begin position="54"/>
        <end position="173"/>
    </location>
</feature>
<name>A0A1J0ETW9_9PSED</name>
<geneLocation type="plasmid" evidence="4">
    <name>unnamed1</name>
</geneLocation>
<dbReference type="Gene3D" id="2.40.30.170">
    <property type="match status" value="1"/>
</dbReference>
<evidence type="ECO:0008006" key="6">
    <source>
        <dbReference type="Google" id="ProtNLM"/>
    </source>
</evidence>
<dbReference type="Proteomes" id="UP000182567">
    <property type="component" value="Plasmid unnamed1"/>
</dbReference>
<keyword evidence="4" id="KW-0614">Plasmid</keyword>
<dbReference type="EMBL" id="CP017887">
    <property type="protein sequence ID" value="APC19586.1"/>
    <property type="molecule type" value="Genomic_DNA"/>
</dbReference>
<evidence type="ECO:0000259" key="3">
    <source>
        <dbReference type="Pfam" id="PF25973"/>
    </source>
</evidence>
<evidence type="ECO:0000313" key="4">
    <source>
        <dbReference type="EMBL" id="APC19586.1"/>
    </source>
</evidence>
<dbReference type="Gene3D" id="1.10.287.470">
    <property type="entry name" value="Helix hairpin bin"/>
    <property type="match status" value="1"/>
</dbReference>
<sequence length="343" mass="37493">MLVLAMITGCNDDIPPPITEPPARPAIIVTVGSDTAGSKLRFPGVVRAARRAELSFDVAGKLVEFKTETGARVAQGHVIARLDDTLFASRVRAAEAEFKRAQTDYQRHFQLWERQQLARTLVDDRQATLEVMRSRLATAREELANTSLRAPFDGILVRRHIETFGNVQAKQPIAELQNLEQLEIVIHVPERLLRSQPRQTRALAVFEGHEQPVQLNLNGYSAEAHPQTQTYEVILSLEPGTASFPILPGMSASVQPFVQTHEDGLPAVPLSAISAGADGAPHVWIVAEDGRVTRRAVVTGDVSGEMIAVPSGLNVGERIVSVGIASLREGMRVRPLENAEHDE</sequence>
<dbReference type="NCBIfam" id="TIGR01730">
    <property type="entry name" value="RND_mfp"/>
    <property type="match status" value="1"/>
</dbReference>
<dbReference type="Gene3D" id="2.40.420.20">
    <property type="match status" value="1"/>
</dbReference>
<evidence type="ECO:0000313" key="5">
    <source>
        <dbReference type="Proteomes" id="UP000182567"/>
    </source>
</evidence>
<comment type="similarity">
    <text evidence="1">Belongs to the membrane fusion protein (MFP) (TC 8.A.1) family.</text>
</comment>
<dbReference type="InterPro" id="IPR058647">
    <property type="entry name" value="BSH_CzcB-like"/>
</dbReference>
<proteinExistence type="inferred from homology"/>
<evidence type="ECO:0000259" key="2">
    <source>
        <dbReference type="Pfam" id="PF25967"/>
    </source>
</evidence>
<dbReference type="InterPro" id="IPR006143">
    <property type="entry name" value="RND_pump_MFP"/>
</dbReference>